<dbReference type="EMBL" id="JAWJWF010000002">
    <property type="protein sequence ID" value="KAK6638025.1"/>
    <property type="molecule type" value="Genomic_DNA"/>
</dbReference>
<reference evidence="1 2" key="1">
    <citation type="submission" date="2023-09" db="EMBL/GenBank/DDBJ databases">
        <title>Genomes of two closely related lineages of the louse Polyplax serrata with different host specificities.</title>
        <authorList>
            <person name="Martinu J."/>
            <person name="Tarabai H."/>
            <person name="Stefka J."/>
            <person name="Hypsa V."/>
        </authorList>
    </citation>
    <scope>NUCLEOTIDE SEQUENCE [LARGE SCALE GENOMIC DNA]</scope>
    <source>
        <strain evidence="1">98ZLc_SE</strain>
    </source>
</reference>
<evidence type="ECO:0000313" key="2">
    <source>
        <dbReference type="Proteomes" id="UP001359485"/>
    </source>
</evidence>
<name>A0ABR1BAE0_POLSC</name>
<comment type="caution">
    <text evidence="1">The sequence shown here is derived from an EMBL/GenBank/DDBJ whole genome shotgun (WGS) entry which is preliminary data.</text>
</comment>
<protein>
    <submittedName>
        <fullName evidence="1">Uncharacterized protein</fullName>
    </submittedName>
</protein>
<sequence>MTEQVLAHEKTHTANDEILDGVRGERTKSKIVWVVVKSLKHEFWSLTMRDEPLGSPRVPPRDHSQLTRSRHRLVEFEIRILISACPHAFVKRKNYQENPKTDLCLVRAGDTRPGQQMTLARVHVSD</sequence>
<accession>A0ABR1BAE0</accession>
<proteinExistence type="predicted"/>
<organism evidence="1 2">
    <name type="scientific">Polyplax serrata</name>
    <name type="common">Common mouse louse</name>
    <dbReference type="NCBI Taxonomy" id="468196"/>
    <lineage>
        <taxon>Eukaryota</taxon>
        <taxon>Metazoa</taxon>
        <taxon>Ecdysozoa</taxon>
        <taxon>Arthropoda</taxon>
        <taxon>Hexapoda</taxon>
        <taxon>Insecta</taxon>
        <taxon>Pterygota</taxon>
        <taxon>Neoptera</taxon>
        <taxon>Paraneoptera</taxon>
        <taxon>Psocodea</taxon>
        <taxon>Troctomorpha</taxon>
        <taxon>Phthiraptera</taxon>
        <taxon>Anoplura</taxon>
        <taxon>Polyplacidae</taxon>
        <taxon>Polyplax</taxon>
    </lineage>
</organism>
<keyword evidence="2" id="KW-1185">Reference proteome</keyword>
<gene>
    <name evidence="1" type="ORF">RUM44_008449</name>
</gene>
<dbReference type="Proteomes" id="UP001359485">
    <property type="component" value="Unassembled WGS sequence"/>
</dbReference>
<evidence type="ECO:0000313" key="1">
    <source>
        <dbReference type="EMBL" id="KAK6638025.1"/>
    </source>
</evidence>